<dbReference type="Pfam" id="PF01127">
    <property type="entry name" value="Sdh_cyt"/>
    <property type="match status" value="1"/>
</dbReference>
<keyword evidence="9 12" id="KW-0408">Iron</keyword>
<dbReference type="PROSITE" id="PS01001">
    <property type="entry name" value="SDH_CYT_2"/>
    <property type="match status" value="1"/>
</dbReference>
<evidence type="ECO:0000256" key="4">
    <source>
        <dbReference type="ARBA" id="ARBA00020076"/>
    </source>
</evidence>
<accession>A0A9W6ILW2</accession>
<dbReference type="Gene3D" id="1.20.1300.10">
    <property type="entry name" value="Fumarate reductase/succinate dehydrogenase, transmembrane subunit"/>
    <property type="match status" value="1"/>
</dbReference>
<dbReference type="InterPro" id="IPR018495">
    <property type="entry name" value="Succ_DH_cyt_bsu_CS"/>
</dbReference>
<keyword evidence="10 13" id="KW-0472">Membrane</keyword>
<dbReference type="SUPFAM" id="SSF81343">
    <property type="entry name" value="Fumarate reductase respiratory complex transmembrane subunits"/>
    <property type="match status" value="1"/>
</dbReference>
<comment type="cofactor">
    <cofactor evidence="12">
        <name>heme</name>
        <dbReference type="ChEBI" id="CHEBI:30413"/>
    </cofactor>
    <text evidence="12">The heme is bound between the two transmembrane subunits.</text>
</comment>
<dbReference type="PANTHER" id="PTHR10978">
    <property type="entry name" value="SUCCINATE DEHYDROGENASE CYTOCHROME B560 SUBUNIT"/>
    <property type="match status" value="1"/>
</dbReference>
<dbReference type="GO" id="GO:0046872">
    <property type="term" value="F:metal ion binding"/>
    <property type="evidence" value="ECO:0007669"/>
    <property type="project" value="UniProtKB-KW"/>
</dbReference>
<dbReference type="NCBIfam" id="TIGR02970">
    <property type="entry name" value="succ_dehyd_cytB"/>
    <property type="match status" value="1"/>
</dbReference>
<dbReference type="InterPro" id="IPR014314">
    <property type="entry name" value="Succ_DH_cytb556"/>
</dbReference>
<evidence type="ECO:0000256" key="12">
    <source>
        <dbReference type="PIRSR" id="PIRSR000178-1"/>
    </source>
</evidence>
<evidence type="ECO:0000256" key="1">
    <source>
        <dbReference type="ARBA" id="ARBA00004050"/>
    </source>
</evidence>
<keyword evidence="7 12" id="KW-0479">Metal-binding</keyword>
<evidence type="ECO:0000256" key="13">
    <source>
        <dbReference type="SAM" id="Phobius"/>
    </source>
</evidence>
<dbReference type="CDD" id="cd03499">
    <property type="entry name" value="SQR_TypeC_SdhC"/>
    <property type="match status" value="1"/>
</dbReference>
<evidence type="ECO:0000256" key="2">
    <source>
        <dbReference type="ARBA" id="ARBA00004141"/>
    </source>
</evidence>
<evidence type="ECO:0000256" key="7">
    <source>
        <dbReference type="ARBA" id="ARBA00022723"/>
    </source>
</evidence>
<evidence type="ECO:0000256" key="9">
    <source>
        <dbReference type="ARBA" id="ARBA00023004"/>
    </source>
</evidence>
<comment type="subunit">
    <text evidence="11">Part of an enzyme complex containing four subunits: a flavoprotein, an iron-sulfur protein, plus two membrane-anchoring proteins, SdhC and SdhD. The complex can form homotrimers.</text>
</comment>
<reference evidence="14" key="1">
    <citation type="journal article" date="2014" name="Int. J. Syst. Evol. Microbiol.">
        <title>Complete genome sequence of Corynebacterium casei LMG S-19264T (=DSM 44701T), isolated from a smear-ripened cheese.</title>
        <authorList>
            <consortium name="US DOE Joint Genome Institute (JGI-PGF)"/>
            <person name="Walter F."/>
            <person name="Albersmeier A."/>
            <person name="Kalinowski J."/>
            <person name="Ruckert C."/>
        </authorList>
    </citation>
    <scope>NUCLEOTIDE SEQUENCE</scope>
    <source>
        <strain evidence="14">VKM B-1513</strain>
    </source>
</reference>
<reference evidence="14" key="2">
    <citation type="submission" date="2023-01" db="EMBL/GenBank/DDBJ databases">
        <authorList>
            <person name="Sun Q."/>
            <person name="Evtushenko L."/>
        </authorList>
    </citation>
    <scope>NUCLEOTIDE SEQUENCE</scope>
    <source>
        <strain evidence="14">VKM B-1513</strain>
    </source>
</reference>
<comment type="function">
    <text evidence="1">Membrane-anchoring subunit of succinate dehydrogenase (SDH).</text>
</comment>
<organism evidence="14 15">
    <name type="scientific">Maricaulis virginensis</name>
    <dbReference type="NCBI Taxonomy" id="144022"/>
    <lineage>
        <taxon>Bacteria</taxon>
        <taxon>Pseudomonadati</taxon>
        <taxon>Pseudomonadota</taxon>
        <taxon>Alphaproteobacteria</taxon>
        <taxon>Maricaulales</taxon>
        <taxon>Maricaulaceae</taxon>
        <taxon>Maricaulis</taxon>
    </lineage>
</organism>
<dbReference type="RefSeq" id="WP_271187104.1">
    <property type="nucleotide sequence ID" value="NZ_BSFE01000006.1"/>
</dbReference>
<dbReference type="InterPro" id="IPR034804">
    <property type="entry name" value="SQR/QFR_C/D"/>
</dbReference>
<keyword evidence="5 12" id="KW-0349">Heme</keyword>
<evidence type="ECO:0000256" key="8">
    <source>
        <dbReference type="ARBA" id="ARBA00022989"/>
    </source>
</evidence>
<gene>
    <name evidence="14" type="primary">sdhC</name>
    <name evidence="14" type="ORF">GCM10017621_22490</name>
</gene>
<dbReference type="Proteomes" id="UP001143486">
    <property type="component" value="Unassembled WGS sequence"/>
</dbReference>
<name>A0A9W6ILW2_9PROT</name>
<protein>
    <recommendedName>
        <fullName evidence="4">Succinate dehydrogenase cytochrome b556 subunit</fullName>
    </recommendedName>
</protein>
<dbReference type="AlphaFoldDB" id="A0A9W6ILW2"/>
<feature type="transmembrane region" description="Helical" evidence="13">
    <location>
        <begin position="66"/>
        <end position="87"/>
    </location>
</feature>
<evidence type="ECO:0000313" key="14">
    <source>
        <dbReference type="EMBL" id="GLK52741.1"/>
    </source>
</evidence>
<keyword evidence="15" id="KW-1185">Reference proteome</keyword>
<keyword evidence="8 13" id="KW-1133">Transmembrane helix</keyword>
<comment type="similarity">
    <text evidence="3">Belongs to the cytochrome b560 family.</text>
</comment>
<proteinExistence type="inferred from homology"/>
<dbReference type="GO" id="GO:0009055">
    <property type="term" value="F:electron transfer activity"/>
    <property type="evidence" value="ECO:0007669"/>
    <property type="project" value="InterPro"/>
</dbReference>
<comment type="subcellular location">
    <subcellularLocation>
        <location evidence="2">Membrane</location>
        <topology evidence="2">Multi-pass membrane protein</topology>
    </subcellularLocation>
</comment>
<evidence type="ECO:0000256" key="3">
    <source>
        <dbReference type="ARBA" id="ARBA00007244"/>
    </source>
</evidence>
<dbReference type="PANTHER" id="PTHR10978:SF5">
    <property type="entry name" value="SUCCINATE DEHYDROGENASE CYTOCHROME B560 SUBUNIT, MITOCHONDRIAL"/>
    <property type="match status" value="1"/>
</dbReference>
<feature type="binding site" description="axial binding residue" evidence="12">
    <location>
        <position position="85"/>
    </location>
    <ligand>
        <name>heme</name>
        <dbReference type="ChEBI" id="CHEBI:30413"/>
        <note>ligand shared with second transmembrane subunit</note>
    </ligand>
    <ligandPart>
        <name>Fe</name>
        <dbReference type="ChEBI" id="CHEBI:18248"/>
    </ligandPart>
</feature>
<feature type="transmembrane region" description="Helical" evidence="13">
    <location>
        <begin position="108"/>
        <end position="128"/>
    </location>
</feature>
<feature type="transmembrane region" description="Helical" evidence="13">
    <location>
        <begin position="35"/>
        <end position="54"/>
    </location>
</feature>
<dbReference type="GO" id="GO:0016020">
    <property type="term" value="C:membrane"/>
    <property type="evidence" value="ECO:0007669"/>
    <property type="project" value="UniProtKB-SubCell"/>
</dbReference>
<evidence type="ECO:0000256" key="10">
    <source>
        <dbReference type="ARBA" id="ARBA00023136"/>
    </source>
</evidence>
<keyword evidence="6 13" id="KW-0812">Transmembrane</keyword>
<evidence type="ECO:0000313" key="15">
    <source>
        <dbReference type="Proteomes" id="UP001143486"/>
    </source>
</evidence>
<evidence type="ECO:0000256" key="6">
    <source>
        <dbReference type="ARBA" id="ARBA00022692"/>
    </source>
</evidence>
<dbReference type="InterPro" id="IPR000701">
    <property type="entry name" value="SuccDH_FuR_B_TM-su"/>
</dbReference>
<evidence type="ECO:0000256" key="5">
    <source>
        <dbReference type="ARBA" id="ARBA00022617"/>
    </source>
</evidence>
<dbReference type="PIRSF" id="PIRSF000178">
    <property type="entry name" value="SDH_cyt_b560"/>
    <property type="match status" value="1"/>
</dbReference>
<comment type="caution">
    <text evidence="14">The sequence shown here is derived from an EMBL/GenBank/DDBJ whole genome shotgun (WGS) entry which is preliminary data.</text>
</comment>
<dbReference type="GO" id="GO:0006099">
    <property type="term" value="P:tricarboxylic acid cycle"/>
    <property type="evidence" value="ECO:0007669"/>
    <property type="project" value="InterPro"/>
</dbReference>
<dbReference type="EMBL" id="BSFE01000006">
    <property type="protein sequence ID" value="GLK52741.1"/>
    <property type="molecule type" value="Genomic_DNA"/>
</dbReference>
<sequence>MASDWSDPRPMSPHLQVWRWHATMASSILHRATGIANYIGAVAISVWIILLAFGAEGWVAFLFEGWMAWVTRFGLIVLTYCISYHWLNGLRHLVWDFGKGYDPAGSNLRSYLIIIAAVIPTALLWLNLGA</sequence>
<evidence type="ECO:0000256" key="11">
    <source>
        <dbReference type="ARBA" id="ARBA00025912"/>
    </source>
</evidence>